<proteinExistence type="predicted"/>
<reference evidence="1 2" key="1">
    <citation type="journal article" date="2019" name="Nat. Ecol. Evol.">
        <title>Megaphylogeny resolves global patterns of mushroom evolution.</title>
        <authorList>
            <person name="Varga T."/>
            <person name="Krizsan K."/>
            <person name="Foldi C."/>
            <person name="Dima B."/>
            <person name="Sanchez-Garcia M."/>
            <person name="Sanchez-Ramirez S."/>
            <person name="Szollosi G.J."/>
            <person name="Szarkandi J.G."/>
            <person name="Papp V."/>
            <person name="Albert L."/>
            <person name="Andreopoulos W."/>
            <person name="Angelini C."/>
            <person name="Antonin V."/>
            <person name="Barry K.W."/>
            <person name="Bougher N.L."/>
            <person name="Buchanan P."/>
            <person name="Buyck B."/>
            <person name="Bense V."/>
            <person name="Catcheside P."/>
            <person name="Chovatia M."/>
            <person name="Cooper J."/>
            <person name="Damon W."/>
            <person name="Desjardin D."/>
            <person name="Finy P."/>
            <person name="Geml J."/>
            <person name="Haridas S."/>
            <person name="Hughes K."/>
            <person name="Justo A."/>
            <person name="Karasinski D."/>
            <person name="Kautmanova I."/>
            <person name="Kiss B."/>
            <person name="Kocsube S."/>
            <person name="Kotiranta H."/>
            <person name="LaButti K.M."/>
            <person name="Lechner B.E."/>
            <person name="Liimatainen K."/>
            <person name="Lipzen A."/>
            <person name="Lukacs Z."/>
            <person name="Mihaltcheva S."/>
            <person name="Morgado L.N."/>
            <person name="Niskanen T."/>
            <person name="Noordeloos M.E."/>
            <person name="Ohm R.A."/>
            <person name="Ortiz-Santana B."/>
            <person name="Ovrebo C."/>
            <person name="Racz N."/>
            <person name="Riley R."/>
            <person name="Savchenko A."/>
            <person name="Shiryaev A."/>
            <person name="Soop K."/>
            <person name="Spirin V."/>
            <person name="Szebenyi C."/>
            <person name="Tomsovsky M."/>
            <person name="Tulloss R.E."/>
            <person name="Uehling J."/>
            <person name="Grigoriev I.V."/>
            <person name="Vagvolgyi C."/>
            <person name="Papp T."/>
            <person name="Martin F.M."/>
            <person name="Miettinen O."/>
            <person name="Hibbett D.S."/>
            <person name="Nagy L.G."/>
        </authorList>
    </citation>
    <scope>NUCLEOTIDE SEQUENCE [LARGE SCALE GENOMIC DNA]</scope>
    <source>
        <strain evidence="1 2">CBS 309.79</strain>
    </source>
</reference>
<protein>
    <submittedName>
        <fullName evidence="1">Uncharacterized protein</fullName>
    </submittedName>
</protein>
<gene>
    <name evidence="1" type="ORF">BDV98DRAFT_567917</name>
</gene>
<dbReference type="Proteomes" id="UP000305067">
    <property type="component" value="Unassembled WGS sequence"/>
</dbReference>
<keyword evidence="2" id="KW-1185">Reference proteome</keyword>
<dbReference type="EMBL" id="ML178825">
    <property type="protein sequence ID" value="TFL01330.1"/>
    <property type="molecule type" value="Genomic_DNA"/>
</dbReference>
<accession>A0A5C3QJK4</accession>
<name>A0A5C3QJK4_9AGAR</name>
<evidence type="ECO:0000313" key="2">
    <source>
        <dbReference type="Proteomes" id="UP000305067"/>
    </source>
</evidence>
<evidence type="ECO:0000313" key="1">
    <source>
        <dbReference type="EMBL" id="TFL01330.1"/>
    </source>
</evidence>
<organism evidence="1 2">
    <name type="scientific">Pterulicium gracile</name>
    <dbReference type="NCBI Taxonomy" id="1884261"/>
    <lineage>
        <taxon>Eukaryota</taxon>
        <taxon>Fungi</taxon>
        <taxon>Dikarya</taxon>
        <taxon>Basidiomycota</taxon>
        <taxon>Agaricomycotina</taxon>
        <taxon>Agaricomycetes</taxon>
        <taxon>Agaricomycetidae</taxon>
        <taxon>Agaricales</taxon>
        <taxon>Pleurotineae</taxon>
        <taxon>Pterulaceae</taxon>
        <taxon>Pterulicium</taxon>
    </lineage>
</organism>
<dbReference type="AlphaFoldDB" id="A0A5C3QJK4"/>
<sequence>MVKMSMIFRKMCAKLVLVGIRGLSLSWRLGSGGLLSTTQSASRSARWGWTSDHAGVRAPLVPAQGQCALNLVRACKWE</sequence>